<protein>
    <submittedName>
        <fullName evidence="2">Uncharacterized protein</fullName>
    </submittedName>
</protein>
<gene>
    <name evidence="2" type="ORF">FGO68_gene2995</name>
</gene>
<evidence type="ECO:0000313" key="2">
    <source>
        <dbReference type="EMBL" id="TNV84473.1"/>
    </source>
</evidence>
<accession>A0A8J8NZG0</accession>
<comment type="caution">
    <text evidence="2">The sequence shown here is derived from an EMBL/GenBank/DDBJ whole genome shotgun (WGS) entry which is preliminary data.</text>
</comment>
<evidence type="ECO:0000313" key="3">
    <source>
        <dbReference type="Proteomes" id="UP000785679"/>
    </source>
</evidence>
<dbReference type="Proteomes" id="UP000785679">
    <property type="component" value="Unassembled WGS sequence"/>
</dbReference>
<organism evidence="2 3">
    <name type="scientific">Halteria grandinella</name>
    <dbReference type="NCBI Taxonomy" id="5974"/>
    <lineage>
        <taxon>Eukaryota</taxon>
        <taxon>Sar</taxon>
        <taxon>Alveolata</taxon>
        <taxon>Ciliophora</taxon>
        <taxon>Intramacronucleata</taxon>
        <taxon>Spirotrichea</taxon>
        <taxon>Stichotrichia</taxon>
        <taxon>Sporadotrichida</taxon>
        <taxon>Halteriidae</taxon>
        <taxon>Halteria</taxon>
    </lineage>
</organism>
<evidence type="ECO:0000256" key="1">
    <source>
        <dbReference type="SAM" id="MobiDB-lite"/>
    </source>
</evidence>
<keyword evidence="3" id="KW-1185">Reference proteome</keyword>
<dbReference type="AlphaFoldDB" id="A0A8J8NZG0"/>
<feature type="region of interest" description="Disordered" evidence="1">
    <location>
        <begin position="118"/>
        <end position="141"/>
    </location>
</feature>
<reference evidence="2" key="1">
    <citation type="submission" date="2019-06" db="EMBL/GenBank/DDBJ databases">
        <authorList>
            <person name="Zheng W."/>
        </authorList>
    </citation>
    <scope>NUCLEOTIDE SEQUENCE</scope>
    <source>
        <strain evidence="2">QDHG01</strain>
    </source>
</reference>
<name>A0A8J8NZG0_HALGN</name>
<dbReference type="EMBL" id="RRYP01002729">
    <property type="protein sequence ID" value="TNV84473.1"/>
    <property type="molecule type" value="Genomic_DNA"/>
</dbReference>
<sequence>MHEKSGEKGMYKFMTEVMGGQSPQMGEGSQIEQATTGLGTIRNESKLELQPSILQSVRKPQIAVQKSHRNNQSKSSRVVLIKNYQTVSGVPVTNQEMQTSTSHNQTGTEIGIKNEREISRHNKKKSARSSSAENFEEFNSDQQIRTPISQMNFGVALPKIDIKKLNDYSLLSGAPIPMIPGVRSKSNLRQAAIVGSNVYDELQGGTTRALNRNPSIGLSLIPAIQNNSMIQGVDTGNTTSKRQLPMLKTNIGSSRKQIIPINAFQTSVLSRNQGGVSGNLRQKLARGNGGISSGSMFSMMSQHNIDNTISMLSKRSMNNQTIESIRSHSVARNSVQPQYSSLQVVNSPKQMQKND</sequence>
<proteinExistence type="predicted"/>